<organism evidence="1">
    <name type="scientific">marine sediment metagenome</name>
    <dbReference type="NCBI Taxonomy" id="412755"/>
    <lineage>
        <taxon>unclassified sequences</taxon>
        <taxon>metagenomes</taxon>
        <taxon>ecological metagenomes</taxon>
    </lineage>
</organism>
<feature type="non-terminal residue" evidence="1">
    <location>
        <position position="165"/>
    </location>
</feature>
<name>X1GQL7_9ZZZZ</name>
<protein>
    <submittedName>
        <fullName evidence="1">Uncharacterized protein</fullName>
    </submittedName>
</protein>
<comment type="caution">
    <text evidence="1">The sequence shown here is derived from an EMBL/GenBank/DDBJ whole genome shotgun (WGS) entry which is preliminary data.</text>
</comment>
<evidence type="ECO:0000313" key="1">
    <source>
        <dbReference type="EMBL" id="GAH47160.1"/>
    </source>
</evidence>
<dbReference type="AlphaFoldDB" id="X1GQL7"/>
<proteinExistence type="predicted"/>
<accession>X1GQL7</accession>
<gene>
    <name evidence="1" type="ORF">S03H2_15265</name>
</gene>
<reference evidence="1" key="1">
    <citation type="journal article" date="2014" name="Front. Microbiol.">
        <title>High frequency of phylogenetically diverse reductive dehalogenase-homologous genes in deep subseafloor sedimentary metagenomes.</title>
        <authorList>
            <person name="Kawai M."/>
            <person name="Futagami T."/>
            <person name="Toyoda A."/>
            <person name="Takaki Y."/>
            <person name="Nishi S."/>
            <person name="Hori S."/>
            <person name="Arai W."/>
            <person name="Tsubouchi T."/>
            <person name="Morono Y."/>
            <person name="Uchiyama I."/>
            <person name="Ito T."/>
            <person name="Fujiyama A."/>
            <person name="Inagaki F."/>
            <person name="Takami H."/>
        </authorList>
    </citation>
    <scope>NUCLEOTIDE SEQUENCE</scope>
    <source>
        <strain evidence="1">Expedition CK06-06</strain>
    </source>
</reference>
<dbReference type="EMBL" id="BARU01007752">
    <property type="protein sequence ID" value="GAH47160.1"/>
    <property type="molecule type" value="Genomic_DNA"/>
</dbReference>
<sequence length="165" mass="16832">MLPPPPLPAEPTCSLSVLPSTIEEGESSTLSWETTDATSLTINQGIGEVTLPSGSQEVSPLETITYTGTVMGPGGSNTCSVTLTVGPLVPPPPEEEIPECSLSVLPSTIEEGESSTLSWETTDATSLTINQGIGEVTLPSGSQEVSPLETITYTGTVIGPGGSNT</sequence>